<keyword evidence="1" id="KW-0255">Endonuclease</keyword>
<dbReference type="AlphaFoldDB" id="A0A1M6VDB6"/>
<evidence type="ECO:0000313" key="1">
    <source>
        <dbReference type="EMBL" id="SHK79286.1"/>
    </source>
</evidence>
<proteinExistence type="predicted"/>
<sequence>MYVHGDNLKQKENHGTKYRDATSVSYVKEIRVEYDKWNKANEDLKGPHIEIKETDSETIKERVRLFTEYKDFIDEQKYAEQFDSRSNLHSSVLEEFIYYLFKDIVFEFSEHAQLGKAHAFKDVFFNAPNFREMVTKPYTKIEKKDHDFVIGVNIDTKMQVHGSTDIEEVTLQIPAVAIECKTYLDKTMLEGSSTAAEQLKNKNPNGIYIVVSEWLKLTSQVNLGKYKVDQIYVLRKQKNTDREFRYADDYKKNPIHEDVVEHLFNTVREHLSSDWEKGVEYGLKKGFLL</sequence>
<dbReference type="STRING" id="156994.SAMN04488028_1091"/>
<evidence type="ECO:0000313" key="2">
    <source>
        <dbReference type="Proteomes" id="UP000184474"/>
    </source>
</evidence>
<gene>
    <name evidence="1" type="ORF">SAMN04488028_1091</name>
</gene>
<keyword evidence="1" id="KW-0378">Hydrolase</keyword>
<dbReference type="InterPro" id="IPR018577">
    <property type="entry name" value="Restrct_endonuc_II_Bpu10I"/>
</dbReference>
<name>A0A1M6VDB6_REIAG</name>
<accession>A0A1M6VDB6</accession>
<dbReference type="EMBL" id="FRAA01000009">
    <property type="protein sequence ID" value="SHK79286.1"/>
    <property type="molecule type" value="Genomic_DNA"/>
</dbReference>
<dbReference type="GO" id="GO:0004519">
    <property type="term" value="F:endonuclease activity"/>
    <property type="evidence" value="ECO:0007669"/>
    <property type="project" value="UniProtKB-KW"/>
</dbReference>
<dbReference type="Pfam" id="PF09549">
    <property type="entry name" value="RE_Bpu10I"/>
    <property type="match status" value="1"/>
</dbReference>
<organism evidence="1 2">
    <name type="scientific">Reichenbachiella agariperforans</name>
    <dbReference type="NCBI Taxonomy" id="156994"/>
    <lineage>
        <taxon>Bacteria</taxon>
        <taxon>Pseudomonadati</taxon>
        <taxon>Bacteroidota</taxon>
        <taxon>Cytophagia</taxon>
        <taxon>Cytophagales</taxon>
        <taxon>Reichenbachiellaceae</taxon>
        <taxon>Reichenbachiella</taxon>
    </lineage>
</organism>
<dbReference type="RefSeq" id="WP_073124767.1">
    <property type="nucleotide sequence ID" value="NZ_FRAA01000009.1"/>
</dbReference>
<keyword evidence="2" id="KW-1185">Reference proteome</keyword>
<protein>
    <submittedName>
        <fullName evidence="1">Bpu10I restriction endonuclease</fullName>
    </submittedName>
</protein>
<reference evidence="2" key="1">
    <citation type="submission" date="2016-11" db="EMBL/GenBank/DDBJ databases">
        <authorList>
            <person name="Varghese N."/>
            <person name="Submissions S."/>
        </authorList>
    </citation>
    <scope>NUCLEOTIDE SEQUENCE [LARGE SCALE GENOMIC DNA]</scope>
    <source>
        <strain evidence="2">DSM 26134</strain>
    </source>
</reference>
<keyword evidence="1" id="KW-0540">Nuclease</keyword>
<dbReference type="Proteomes" id="UP000184474">
    <property type="component" value="Unassembled WGS sequence"/>
</dbReference>